<dbReference type="PANTHER" id="PTHR21540">
    <property type="entry name" value="RING FINGER AND SWIM DOMAIN-CONTAINING PROTEIN 2"/>
    <property type="match status" value="1"/>
</dbReference>
<dbReference type="EMBL" id="JAPMSZ010000012">
    <property type="protein sequence ID" value="KAJ5081490.1"/>
    <property type="molecule type" value="Genomic_DNA"/>
</dbReference>
<keyword evidence="1" id="KW-0862">Zinc</keyword>
<dbReference type="OrthoDB" id="2122982at2759"/>
<sequence>MGQAIPPTASGSVAPCASRATRQELRSTNTTGHATTPINQSRKRKAQSTPTSKNAEVIDLTSDEPPSAAKKAKHRQTKHTKQPDAYIIPEQRARRFRHHPPQTYLARLARVRTQRMFIVGHTVGGTEEVPEISFDIIGSTGNLYKTIIGKVPTCDCPDSRKGNQCKHICYGMIFFPFIPIKTYYFYCRALAHGISSPCPCSQGSRSSPVPTGFPVLGKPFEYPSIAKAWPQQLESNTFAFKQELREMYEKSSLSRNQDISTEDNGGNRKPIDGECPICFMEFEADEAIVWCKAACGNNIHKTCFSQWAAKSPTCGVRCVYCRATWKFDSPTLNLESLRNAESPSEEGYINVAEQFGLSGERGTEPSL</sequence>
<dbReference type="Pfam" id="PF13639">
    <property type="entry name" value="zf-RING_2"/>
    <property type="match status" value="1"/>
</dbReference>
<proteinExistence type="predicted"/>
<protein>
    <recommendedName>
        <fullName evidence="7">RING-type domain-containing protein</fullName>
    </recommendedName>
</protein>
<evidence type="ECO:0000256" key="2">
    <source>
        <dbReference type="SAM" id="MobiDB-lite"/>
    </source>
</evidence>
<evidence type="ECO:0000259" key="4">
    <source>
        <dbReference type="PROSITE" id="PS50966"/>
    </source>
</evidence>
<dbReference type="AlphaFoldDB" id="A0A9W9EGV8"/>
<dbReference type="RefSeq" id="XP_056506777.1">
    <property type="nucleotide sequence ID" value="XM_056660279.1"/>
</dbReference>
<keyword evidence="1" id="KW-0863">Zinc-finger</keyword>
<evidence type="ECO:0000313" key="5">
    <source>
        <dbReference type="EMBL" id="KAJ5081490.1"/>
    </source>
</evidence>
<reference evidence="5" key="1">
    <citation type="submission" date="2022-11" db="EMBL/GenBank/DDBJ databases">
        <authorList>
            <person name="Petersen C."/>
        </authorList>
    </citation>
    <scope>NUCLEOTIDE SEQUENCE</scope>
    <source>
        <strain evidence="5">IBT 34128</strain>
    </source>
</reference>
<organism evidence="5 6">
    <name type="scientific">Penicillium alfredii</name>
    <dbReference type="NCBI Taxonomy" id="1506179"/>
    <lineage>
        <taxon>Eukaryota</taxon>
        <taxon>Fungi</taxon>
        <taxon>Dikarya</taxon>
        <taxon>Ascomycota</taxon>
        <taxon>Pezizomycotina</taxon>
        <taxon>Eurotiomycetes</taxon>
        <taxon>Eurotiomycetidae</taxon>
        <taxon>Eurotiales</taxon>
        <taxon>Aspergillaceae</taxon>
        <taxon>Penicillium</taxon>
    </lineage>
</organism>
<dbReference type="PANTHER" id="PTHR21540:SF0">
    <property type="entry name" value="PHD FAMILY PROTEIN"/>
    <property type="match status" value="1"/>
</dbReference>
<dbReference type="InterPro" id="IPR013083">
    <property type="entry name" value="Znf_RING/FYVE/PHD"/>
</dbReference>
<feature type="region of interest" description="Disordered" evidence="2">
    <location>
        <begin position="1"/>
        <end position="84"/>
    </location>
</feature>
<evidence type="ECO:0008006" key="7">
    <source>
        <dbReference type="Google" id="ProtNLM"/>
    </source>
</evidence>
<dbReference type="InterPro" id="IPR039903">
    <property type="entry name" value="Zswim2"/>
</dbReference>
<dbReference type="InterPro" id="IPR001841">
    <property type="entry name" value="Znf_RING"/>
</dbReference>
<dbReference type="Gene3D" id="3.30.40.10">
    <property type="entry name" value="Zinc/RING finger domain, C3HC4 (zinc finger)"/>
    <property type="match status" value="1"/>
</dbReference>
<dbReference type="InterPro" id="IPR007527">
    <property type="entry name" value="Znf_SWIM"/>
</dbReference>
<dbReference type="GO" id="GO:0061630">
    <property type="term" value="F:ubiquitin protein ligase activity"/>
    <property type="evidence" value="ECO:0007669"/>
    <property type="project" value="InterPro"/>
</dbReference>
<evidence type="ECO:0000256" key="1">
    <source>
        <dbReference type="PROSITE-ProRule" id="PRU00175"/>
    </source>
</evidence>
<gene>
    <name evidence="5" type="ORF">NUU61_009754</name>
</gene>
<accession>A0A9W9EGV8</accession>
<feature type="domain" description="SWIM-type" evidence="4">
    <location>
        <begin position="144"/>
        <end position="176"/>
    </location>
</feature>
<evidence type="ECO:0000259" key="3">
    <source>
        <dbReference type="PROSITE" id="PS50089"/>
    </source>
</evidence>
<dbReference type="PROSITE" id="PS50089">
    <property type="entry name" value="ZF_RING_2"/>
    <property type="match status" value="1"/>
</dbReference>
<keyword evidence="1" id="KW-0479">Metal-binding</keyword>
<feature type="compositionally biased region" description="Basic residues" evidence="2">
    <location>
        <begin position="70"/>
        <end position="80"/>
    </location>
</feature>
<name>A0A9W9EGV8_9EURO</name>
<dbReference type="GeneID" id="81399448"/>
<dbReference type="Proteomes" id="UP001141434">
    <property type="component" value="Unassembled WGS sequence"/>
</dbReference>
<dbReference type="PROSITE" id="PS50966">
    <property type="entry name" value="ZF_SWIM"/>
    <property type="match status" value="1"/>
</dbReference>
<comment type="caution">
    <text evidence="5">The sequence shown here is derived from an EMBL/GenBank/DDBJ whole genome shotgun (WGS) entry which is preliminary data.</text>
</comment>
<feature type="domain" description="RING-type" evidence="3">
    <location>
        <begin position="275"/>
        <end position="322"/>
    </location>
</feature>
<dbReference type="SUPFAM" id="SSF57850">
    <property type="entry name" value="RING/U-box"/>
    <property type="match status" value="1"/>
</dbReference>
<reference evidence="5" key="2">
    <citation type="journal article" date="2023" name="IMA Fungus">
        <title>Comparative genomic study of the Penicillium genus elucidates a diverse pangenome and 15 lateral gene transfer events.</title>
        <authorList>
            <person name="Petersen C."/>
            <person name="Sorensen T."/>
            <person name="Nielsen M.R."/>
            <person name="Sondergaard T.E."/>
            <person name="Sorensen J.L."/>
            <person name="Fitzpatrick D.A."/>
            <person name="Frisvad J.C."/>
            <person name="Nielsen K.L."/>
        </authorList>
    </citation>
    <scope>NUCLEOTIDE SEQUENCE</scope>
    <source>
        <strain evidence="5">IBT 34128</strain>
    </source>
</reference>
<feature type="compositionally biased region" description="Polar residues" evidence="2">
    <location>
        <begin position="26"/>
        <end position="40"/>
    </location>
</feature>
<keyword evidence="6" id="KW-1185">Reference proteome</keyword>
<evidence type="ECO:0000313" key="6">
    <source>
        <dbReference type="Proteomes" id="UP001141434"/>
    </source>
</evidence>
<dbReference type="GO" id="GO:0008270">
    <property type="term" value="F:zinc ion binding"/>
    <property type="evidence" value="ECO:0007669"/>
    <property type="project" value="UniProtKB-KW"/>
</dbReference>